<dbReference type="SUPFAM" id="SSF55073">
    <property type="entry name" value="Nucleotide cyclase"/>
    <property type="match status" value="1"/>
</dbReference>
<gene>
    <name evidence="5" type="ORF">X805_26330</name>
</gene>
<dbReference type="CDD" id="cd01949">
    <property type="entry name" value="GGDEF"/>
    <property type="match status" value="1"/>
</dbReference>
<name>A0A059KK20_9BURK</name>
<keyword evidence="1" id="KW-0812">Transmembrane</keyword>
<keyword evidence="6" id="KW-1185">Reference proteome</keyword>
<evidence type="ECO:0000259" key="3">
    <source>
        <dbReference type="PROSITE" id="PS50885"/>
    </source>
</evidence>
<evidence type="ECO:0000259" key="2">
    <source>
        <dbReference type="PROSITE" id="PS50883"/>
    </source>
</evidence>
<dbReference type="Gene3D" id="3.20.20.450">
    <property type="entry name" value="EAL domain"/>
    <property type="match status" value="1"/>
</dbReference>
<reference evidence="5 6" key="1">
    <citation type="journal article" date="2014" name="FEMS Microbiol. Ecol.">
        <title>Sphaerotilus natans encrusted with nanoball-shaped Fe(III) oxide minerals formed by nitrate-reducing mixotrophic Fe(II) oxidation.</title>
        <authorList>
            <person name="Park S."/>
            <person name="Kim D.H."/>
            <person name="Lee J.H."/>
            <person name="Hur H.G."/>
        </authorList>
    </citation>
    <scope>NUCLEOTIDE SEQUENCE [LARGE SCALE GENOMIC DNA]</scope>
    <source>
        <strain evidence="5 6">DSM 6575</strain>
    </source>
</reference>
<dbReference type="Pfam" id="PF00990">
    <property type="entry name" value="GGDEF"/>
    <property type="match status" value="1"/>
</dbReference>
<dbReference type="eggNOG" id="COG5001">
    <property type="taxonomic scope" value="Bacteria"/>
</dbReference>
<dbReference type="STRING" id="34103.SAMN05421778_103123"/>
<dbReference type="AlphaFoldDB" id="A0A059KK20"/>
<dbReference type="Gene3D" id="6.10.340.10">
    <property type="match status" value="1"/>
</dbReference>
<feature type="domain" description="HAMP" evidence="3">
    <location>
        <begin position="282"/>
        <end position="334"/>
    </location>
</feature>
<dbReference type="PANTHER" id="PTHR44757:SF2">
    <property type="entry name" value="BIOFILM ARCHITECTURE MAINTENANCE PROTEIN MBAA"/>
    <property type="match status" value="1"/>
</dbReference>
<dbReference type="GO" id="GO:0007165">
    <property type="term" value="P:signal transduction"/>
    <property type="evidence" value="ECO:0007669"/>
    <property type="project" value="InterPro"/>
</dbReference>
<keyword evidence="1" id="KW-0472">Membrane</keyword>
<dbReference type="PROSITE" id="PS50883">
    <property type="entry name" value="EAL"/>
    <property type="match status" value="1"/>
</dbReference>
<comment type="caution">
    <text evidence="5">The sequence shown here is derived from an EMBL/GenBank/DDBJ whole genome shotgun (WGS) entry which is preliminary data.</text>
</comment>
<feature type="transmembrane region" description="Helical" evidence="1">
    <location>
        <begin position="261"/>
        <end position="281"/>
    </location>
</feature>
<dbReference type="InterPro" id="IPR052155">
    <property type="entry name" value="Biofilm_reg_signaling"/>
</dbReference>
<dbReference type="GO" id="GO:0016020">
    <property type="term" value="C:membrane"/>
    <property type="evidence" value="ECO:0007669"/>
    <property type="project" value="InterPro"/>
</dbReference>
<keyword evidence="1" id="KW-1133">Transmembrane helix</keyword>
<dbReference type="InterPro" id="IPR000160">
    <property type="entry name" value="GGDEF_dom"/>
</dbReference>
<dbReference type="SUPFAM" id="SSF158472">
    <property type="entry name" value="HAMP domain-like"/>
    <property type="match status" value="1"/>
</dbReference>
<dbReference type="SMART" id="SM00304">
    <property type="entry name" value="HAMP"/>
    <property type="match status" value="1"/>
</dbReference>
<dbReference type="RefSeq" id="WP_051632004.1">
    <property type="nucleotide sequence ID" value="NZ_AZRA01000067.1"/>
</dbReference>
<dbReference type="InterPro" id="IPR035919">
    <property type="entry name" value="EAL_sf"/>
</dbReference>
<evidence type="ECO:0000256" key="1">
    <source>
        <dbReference type="SAM" id="Phobius"/>
    </source>
</evidence>
<dbReference type="Proteomes" id="UP000026714">
    <property type="component" value="Unassembled WGS sequence"/>
</dbReference>
<dbReference type="Pfam" id="PF00563">
    <property type="entry name" value="EAL"/>
    <property type="match status" value="1"/>
</dbReference>
<evidence type="ECO:0000313" key="6">
    <source>
        <dbReference type="Proteomes" id="UP000026714"/>
    </source>
</evidence>
<dbReference type="NCBIfam" id="TIGR00254">
    <property type="entry name" value="GGDEF"/>
    <property type="match status" value="1"/>
</dbReference>
<dbReference type="InterPro" id="IPR043128">
    <property type="entry name" value="Rev_trsase/Diguanyl_cyclase"/>
</dbReference>
<dbReference type="PANTHER" id="PTHR44757">
    <property type="entry name" value="DIGUANYLATE CYCLASE DGCP"/>
    <property type="match status" value="1"/>
</dbReference>
<dbReference type="Gene3D" id="3.30.70.270">
    <property type="match status" value="1"/>
</dbReference>
<dbReference type="PROSITE" id="PS50885">
    <property type="entry name" value="HAMP"/>
    <property type="match status" value="1"/>
</dbReference>
<dbReference type="SUPFAM" id="SSF141868">
    <property type="entry name" value="EAL domain-like"/>
    <property type="match status" value="1"/>
</dbReference>
<dbReference type="InterPro" id="IPR003660">
    <property type="entry name" value="HAMP_dom"/>
</dbReference>
<feature type="domain" description="GGDEF" evidence="4">
    <location>
        <begin position="522"/>
        <end position="654"/>
    </location>
</feature>
<dbReference type="InterPro" id="IPR001633">
    <property type="entry name" value="EAL_dom"/>
</dbReference>
<accession>A0A059KK20</accession>
<sequence>MTDPSSSLAAPRRPRWRLPLLGSPLARRILLLFLIAATVPLLLLGAGSSRMLELLERQAGQREQELLLRGVALQVRERLLVARDQMRSWPVPAGEAAALPALPGLGRQFVRVLHLDGRGARLAGDELLREMAAPLPAIVPDRAQLLVRERNGRTVLMILLPAEPAGLWLAELSPAHLWQPLLDAGLDGAAWCVQDGQGLMLHCPAVPQTGAQASAQAARLHARWPLFLEGDFQLASVGDWIFDLSAPVEPVLLAGQSIRRLVAGTLVGTLLLVVLLSIGMIRRTLGPLQQLRRGVRQVAQLEAGARVEVGGSDEFAELGRAFNRMAERIADQFVSLELLASVDRDIVGRQPVDELFRRMLVEAIGRLDARTMALARIEPGRMPRLLLQWNDRQHLHKIRRSVRVLTPPEHQMLLALQDDGAWPQACAWSQALGDDLQAFPLRWQSRTLGVMLLAWPREPGALARRRATDLRDRLAVALAAELRERELTWQAGHDDLTGLLNRNGLHQLLDARLGDPEAPAPVELALLFIDLDHFKSVNDSLGHGLGDELLRQAADRIEACVPARSPVARPGGDEFVVVLEVADAAAAAEVATAICRRMALPFQVGGREHFLGASIGIALAPLHGRSRSVLMRHADMAMYSAKEGGRGRHAMFEEPLDARLHERGALLADLRQAVARRELLLHYQPRVAAADSRIRSAEALVRWQHPGRGLVPPGVFIPLAEESDLIESIGSWVLDEACRQLALWRRQGRVLERLSVNVSPRQLQSGRLVEEVEAALLRHGVPWRQLELEVTESLLVGDARQASAQLAELRQRGVLIALDDFGTGYSSLATLRDLPIDVMKVDRAFVRDLGADASAQAITRAILTLAQSLGKHSVAEGIEGEAQAAALRQLGCDELQGYLFGRPMPAAEFEQRLPHVSAAVAPVMD</sequence>
<organism evidence="5 6">
    <name type="scientific">Sphaerotilus natans subsp. natans DSM 6575</name>
    <dbReference type="NCBI Taxonomy" id="1286631"/>
    <lineage>
        <taxon>Bacteria</taxon>
        <taxon>Pseudomonadati</taxon>
        <taxon>Pseudomonadota</taxon>
        <taxon>Betaproteobacteria</taxon>
        <taxon>Burkholderiales</taxon>
        <taxon>Sphaerotilaceae</taxon>
        <taxon>Sphaerotilus</taxon>
    </lineage>
</organism>
<dbReference type="EMBL" id="AZRA01000067">
    <property type="protein sequence ID" value="KDB51811.1"/>
    <property type="molecule type" value="Genomic_DNA"/>
</dbReference>
<evidence type="ECO:0000313" key="5">
    <source>
        <dbReference type="EMBL" id="KDB51811.1"/>
    </source>
</evidence>
<proteinExistence type="predicted"/>
<evidence type="ECO:0000259" key="4">
    <source>
        <dbReference type="PROSITE" id="PS50887"/>
    </source>
</evidence>
<dbReference type="CDD" id="cd06225">
    <property type="entry name" value="HAMP"/>
    <property type="match status" value="1"/>
</dbReference>
<dbReference type="InterPro" id="IPR029787">
    <property type="entry name" value="Nucleotide_cyclase"/>
</dbReference>
<feature type="domain" description="EAL" evidence="2">
    <location>
        <begin position="663"/>
        <end position="917"/>
    </location>
</feature>
<dbReference type="FunFam" id="3.20.20.450:FF:000001">
    <property type="entry name" value="Cyclic di-GMP phosphodiesterase yahA"/>
    <property type="match status" value="1"/>
</dbReference>
<dbReference type="Pfam" id="PF00672">
    <property type="entry name" value="HAMP"/>
    <property type="match status" value="1"/>
</dbReference>
<dbReference type="SMART" id="SM00052">
    <property type="entry name" value="EAL"/>
    <property type="match status" value="1"/>
</dbReference>
<dbReference type="CDD" id="cd01948">
    <property type="entry name" value="EAL"/>
    <property type="match status" value="1"/>
</dbReference>
<protein>
    <recommendedName>
        <fullName evidence="7">EAL domain-containing protein</fullName>
    </recommendedName>
</protein>
<dbReference type="SMART" id="SM00267">
    <property type="entry name" value="GGDEF"/>
    <property type="match status" value="1"/>
</dbReference>
<dbReference type="PROSITE" id="PS50887">
    <property type="entry name" value="GGDEF"/>
    <property type="match status" value="1"/>
</dbReference>
<dbReference type="PATRIC" id="fig|1286631.3.peg.2581"/>
<evidence type="ECO:0008006" key="7">
    <source>
        <dbReference type="Google" id="ProtNLM"/>
    </source>
</evidence>
<feature type="transmembrane region" description="Helical" evidence="1">
    <location>
        <begin position="25"/>
        <end position="47"/>
    </location>
</feature>